<dbReference type="PANTHER" id="PTHR37804">
    <property type="entry name" value="CDAA REGULATORY PROTEIN CDAR"/>
    <property type="match status" value="1"/>
</dbReference>
<evidence type="ECO:0000313" key="1">
    <source>
        <dbReference type="EMBL" id="VCU54057.1"/>
    </source>
</evidence>
<dbReference type="Proteomes" id="UP000279841">
    <property type="component" value="Chromosome"/>
</dbReference>
<evidence type="ECO:0008006" key="3">
    <source>
        <dbReference type="Google" id="ProtNLM"/>
    </source>
</evidence>
<dbReference type="AlphaFoldDB" id="A0A3P4ASD2"/>
<organism evidence="1 2">
    <name type="scientific">Thermus thermophilus</name>
    <dbReference type="NCBI Taxonomy" id="274"/>
    <lineage>
        <taxon>Bacteria</taxon>
        <taxon>Thermotogati</taxon>
        <taxon>Deinococcota</taxon>
        <taxon>Deinococci</taxon>
        <taxon>Thermales</taxon>
        <taxon>Thermaceae</taxon>
        <taxon>Thermus</taxon>
    </lineage>
</organism>
<dbReference type="RefSeq" id="WP_124105203.1">
    <property type="nucleotide sequence ID" value="NZ_LR027517.1"/>
</dbReference>
<name>A0A3P4ASD2_THETH</name>
<reference evidence="1 2" key="1">
    <citation type="submission" date="2018-10" db="EMBL/GenBank/DDBJ databases">
        <authorList>
            <person name="Peiro R."/>
            <person name="Begona"/>
            <person name="Cbmso G."/>
            <person name="Lopez M."/>
            <person name="Gonzalez S."/>
            <person name="Sacristan E."/>
            <person name="Castillo E."/>
        </authorList>
    </citation>
    <scope>NUCLEOTIDE SEQUENCE [LARGE SCALE GENOMIC DNA]</scope>
    <source>
        <strain evidence="1">TTHNAR1</strain>
    </source>
</reference>
<sequence>MRDWPAFLLALLVAFALWYSLQERAPVVERSLKVPLQVVGLGEGRRALGLPREVLLRLRGPAPLLEGRALPVSAYLDLSGAEGEVVREVRVAAPQGVEVLEVVPARVGVVVEVEAQRQIPVEVLAQGAWVLTDPAFVEAVGPNSQVEAAVSAVGLDLGDEVALFPFGPEGPLEGVELRPNRVRVVERREALFLKEVPLSLNPPPGRRLLDYAPKTVRLVGPREALEGLTGVTATLQEALGPGEAEVAVVPDLPPGVQTLGPVRVRVALE</sequence>
<evidence type="ECO:0000313" key="2">
    <source>
        <dbReference type="Proteomes" id="UP000279841"/>
    </source>
</evidence>
<dbReference type="Gene3D" id="2.170.120.30">
    <property type="match status" value="1"/>
</dbReference>
<dbReference type="EMBL" id="LR027517">
    <property type="protein sequence ID" value="VCU54057.1"/>
    <property type="molecule type" value="Genomic_DNA"/>
</dbReference>
<proteinExistence type="predicted"/>
<accession>A0A3P4ASD2</accession>
<dbReference type="InterPro" id="IPR053154">
    <property type="entry name" value="c-di-AMP_regulator"/>
</dbReference>
<dbReference type="PANTHER" id="PTHR37804:SF1">
    <property type="entry name" value="CDAA REGULATORY PROTEIN CDAR"/>
    <property type="match status" value="1"/>
</dbReference>
<gene>
    <name evidence="1" type="ORF">TTHN1_01855</name>
</gene>
<protein>
    <recommendedName>
        <fullName evidence="3">YbbR family protein</fullName>
    </recommendedName>
</protein>